<name>A0AAJ0CCH5_9HYPO</name>
<dbReference type="EMBL" id="JASWJB010000427">
    <property type="protein sequence ID" value="KAK2590529.1"/>
    <property type="molecule type" value="Genomic_DNA"/>
</dbReference>
<evidence type="ECO:0000259" key="5">
    <source>
        <dbReference type="Pfam" id="PF00089"/>
    </source>
</evidence>
<dbReference type="GO" id="GO:0004252">
    <property type="term" value="F:serine-type endopeptidase activity"/>
    <property type="evidence" value="ECO:0007669"/>
    <property type="project" value="InterPro"/>
</dbReference>
<dbReference type="GO" id="GO:0006508">
    <property type="term" value="P:proteolysis"/>
    <property type="evidence" value="ECO:0007669"/>
    <property type="project" value="InterPro"/>
</dbReference>
<dbReference type="Gene3D" id="2.40.10.10">
    <property type="entry name" value="Trypsin-like serine proteases"/>
    <property type="match status" value="2"/>
</dbReference>
<dbReference type="PANTHER" id="PTHR15462:SF8">
    <property type="entry name" value="SERINE PROTEASE"/>
    <property type="match status" value="1"/>
</dbReference>
<dbReference type="PANTHER" id="PTHR15462">
    <property type="entry name" value="SERINE PROTEASE"/>
    <property type="match status" value="1"/>
</dbReference>
<dbReference type="InterPro" id="IPR001254">
    <property type="entry name" value="Trypsin_dom"/>
</dbReference>
<feature type="compositionally biased region" description="Basic and acidic residues" evidence="3">
    <location>
        <begin position="240"/>
        <end position="251"/>
    </location>
</feature>
<feature type="chain" id="PRO_5042568589" description="Peptidase S1 domain-containing protein" evidence="4">
    <location>
        <begin position="20"/>
        <end position="264"/>
    </location>
</feature>
<feature type="signal peptide" evidence="4">
    <location>
        <begin position="1"/>
        <end position="19"/>
    </location>
</feature>
<dbReference type="Proteomes" id="UP001251528">
    <property type="component" value="Unassembled WGS sequence"/>
</dbReference>
<dbReference type="Pfam" id="PF00089">
    <property type="entry name" value="Trypsin"/>
    <property type="match status" value="1"/>
</dbReference>
<dbReference type="InterPro" id="IPR009003">
    <property type="entry name" value="Peptidase_S1_PA"/>
</dbReference>
<evidence type="ECO:0000256" key="1">
    <source>
        <dbReference type="ARBA" id="ARBA00007664"/>
    </source>
</evidence>
<dbReference type="SUPFAM" id="SSF50494">
    <property type="entry name" value="Trypsin-like serine proteases"/>
    <property type="match status" value="1"/>
</dbReference>
<proteinExistence type="inferred from homology"/>
<dbReference type="InterPro" id="IPR050966">
    <property type="entry name" value="Glutamyl_endopeptidase"/>
</dbReference>
<dbReference type="InterPro" id="IPR018114">
    <property type="entry name" value="TRYPSIN_HIS"/>
</dbReference>
<feature type="region of interest" description="Disordered" evidence="3">
    <location>
        <begin position="237"/>
        <end position="264"/>
    </location>
</feature>
<keyword evidence="7" id="KW-1185">Reference proteome</keyword>
<feature type="domain" description="Peptidase S1" evidence="5">
    <location>
        <begin position="30"/>
        <end position="213"/>
    </location>
</feature>
<dbReference type="PROSITE" id="PS00134">
    <property type="entry name" value="TRYPSIN_HIS"/>
    <property type="match status" value="1"/>
</dbReference>
<evidence type="ECO:0000256" key="3">
    <source>
        <dbReference type="SAM" id="MobiDB-lite"/>
    </source>
</evidence>
<reference evidence="6" key="1">
    <citation type="submission" date="2023-06" db="EMBL/GenBank/DDBJ databases">
        <title>Conoideocrella luteorostrata (Hypocreales: Clavicipitaceae), a potential biocontrol fungus for elongate hemlock scale in United States Christmas tree production areas.</title>
        <authorList>
            <person name="Barrett H."/>
            <person name="Lovett B."/>
            <person name="Macias A.M."/>
            <person name="Stajich J.E."/>
            <person name="Kasson M.T."/>
        </authorList>
    </citation>
    <scope>NUCLEOTIDE SEQUENCE</scope>
    <source>
        <strain evidence="6">ARSEF 14590</strain>
    </source>
</reference>
<evidence type="ECO:0000256" key="4">
    <source>
        <dbReference type="SAM" id="SignalP"/>
    </source>
</evidence>
<gene>
    <name evidence="6" type="ORF">QQS21_011796</name>
</gene>
<evidence type="ECO:0000313" key="6">
    <source>
        <dbReference type="EMBL" id="KAK2590529.1"/>
    </source>
</evidence>
<dbReference type="AlphaFoldDB" id="A0AAJ0CCH5"/>
<comment type="similarity">
    <text evidence="1">Belongs to the peptidase S1 family.</text>
</comment>
<protein>
    <recommendedName>
        <fullName evidence="5">Peptidase S1 domain-containing protein</fullName>
    </recommendedName>
</protein>
<comment type="caution">
    <text evidence="6">The sequence shown here is derived from an EMBL/GenBank/DDBJ whole genome shotgun (WGS) entry which is preliminary data.</text>
</comment>
<keyword evidence="2 4" id="KW-0732">Signal</keyword>
<feature type="compositionally biased region" description="Basic residues" evidence="3">
    <location>
        <begin position="252"/>
        <end position="264"/>
    </location>
</feature>
<sequence>MLLTSAALFLSAAVPLAAAADANFFNGIPVSGVLYDKNIRQHYCSASVVDSPHGNIIITASHCLSTDGTEMHFAPGYRNGRAPYGTYAIKATYVHPGWNKNFDISLDFAFLTLKKGRYKGRSVNVQEVTGGNRLVINSGLVQTVNVASTAFKEQRPRTCTTKTYKARDGQMALHCDPMQSGTSGAPWVANYNKQTMRGDVIGVVGGLHTGGCTDETTFSCQFTQATLDTYNRAVAGGPGDDVRGGAPEKCKNPAKKKIVHKEPK</sequence>
<organism evidence="6 7">
    <name type="scientific">Conoideocrella luteorostrata</name>
    <dbReference type="NCBI Taxonomy" id="1105319"/>
    <lineage>
        <taxon>Eukaryota</taxon>
        <taxon>Fungi</taxon>
        <taxon>Dikarya</taxon>
        <taxon>Ascomycota</taxon>
        <taxon>Pezizomycotina</taxon>
        <taxon>Sordariomycetes</taxon>
        <taxon>Hypocreomycetidae</taxon>
        <taxon>Hypocreales</taxon>
        <taxon>Clavicipitaceae</taxon>
        <taxon>Conoideocrella</taxon>
    </lineage>
</organism>
<evidence type="ECO:0000313" key="7">
    <source>
        <dbReference type="Proteomes" id="UP001251528"/>
    </source>
</evidence>
<dbReference type="InterPro" id="IPR043504">
    <property type="entry name" value="Peptidase_S1_PA_chymotrypsin"/>
</dbReference>
<evidence type="ECO:0000256" key="2">
    <source>
        <dbReference type="ARBA" id="ARBA00022729"/>
    </source>
</evidence>
<accession>A0AAJ0CCH5</accession>